<feature type="compositionally biased region" description="Basic and acidic residues" evidence="1">
    <location>
        <begin position="506"/>
        <end position="524"/>
    </location>
</feature>
<feature type="compositionally biased region" description="Polar residues" evidence="1">
    <location>
        <begin position="131"/>
        <end position="142"/>
    </location>
</feature>
<feature type="compositionally biased region" description="Basic residues" evidence="1">
    <location>
        <begin position="81"/>
        <end position="93"/>
    </location>
</feature>
<dbReference type="RefSeq" id="XP_007310513.1">
    <property type="nucleotide sequence ID" value="XM_007310451.1"/>
</dbReference>
<reference evidence="3" key="1">
    <citation type="journal article" date="2012" name="Science">
        <title>The Paleozoic origin of enzymatic lignin decomposition reconstructed from 31 fungal genomes.</title>
        <authorList>
            <person name="Floudas D."/>
            <person name="Binder M."/>
            <person name="Riley R."/>
            <person name="Barry K."/>
            <person name="Blanchette R.A."/>
            <person name="Henrissat B."/>
            <person name="Martinez A.T."/>
            <person name="Otillar R."/>
            <person name="Spatafora J.W."/>
            <person name="Yadav J.S."/>
            <person name="Aerts A."/>
            <person name="Benoit I."/>
            <person name="Boyd A."/>
            <person name="Carlson A."/>
            <person name="Copeland A."/>
            <person name="Coutinho P.M."/>
            <person name="de Vries R.P."/>
            <person name="Ferreira P."/>
            <person name="Findley K."/>
            <person name="Foster B."/>
            <person name="Gaskell J."/>
            <person name="Glotzer D."/>
            <person name="Gorecki P."/>
            <person name="Heitman J."/>
            <person name="Hesse C."/>
            <person name="Hori C."/>
            <person name="Igarashi K."/>
            <person name="Jurgens J.A."/>
            <person name="Kallen N."/>
            <person name="Kersten P."/>
            <person name="Kohler A."/>
            <person name="Kuees U."/>
            <person name="Kumar T.K.A."/>
            <person name="Kuo A."/>
            <person name="LaButti K."/>
            <person name="Larrondo L.F."/>
            <person name="Lindquist E."/>
            <person name="Ling A."/>
            <person name="Lombard V."/>
            <person name="Lucas S."/>
            <person name="Lundell T."/>
            <person name="Martin R."/>
            <person name="McLaughlin D.J."/>
            <person name="Morgenstern I."/>
            <person name="Morin E."/>
            <person name="Murat C."/>
            <person name="Nagy L.G."/>
            <person name="Nolan M."/>
            <person name="Ohm R.A."/>
            <person name="Patyshakuliyeva A."/>
            <person name="Rokas A."/>
            <person name="Ruiz-Duenas F.J."/>
            <person name="Sabat G."/>
            <person name="Salamov A."/>
            <person name="Samejima M."/>
            <person name="Schmutz J."/>
            <person name="Slot J.C."/>
            <person name="St John F."/>
            <person name="Stenlid J."/>
            <person name="Sun H."/>
            <person name="Sun S."/>
            <person name="Syed K."/>
            <person name="Tsang A."/>
            <person name="Wiebenga A."/>
            <person name="Young D."/>
            <person name="Pisabarro A."/>
            <person name="Eastwood D.C."/>
            <person name="Martin F."/>
            <person name="Cullen D."/>
            <person name="Grigoriev I.V."/>
            <person name="Hibbett D.S."/>
        </authorList>
    </citation>
    <scope>NUCLEOTIDE SEQUENCE [LARGE SCALE GENOMIC DNA]</scope>
    <source>
        <strain evidence="3">FP-91666</strain>
    </source>
</reference>
<feature type="region of interest" description="Disordered" evidence="1">
    <location>
        <begin position="506"/>
        <end position="533"/>
    </location>
</feature>
<feature type="region of interest" description="Disordered" evidence="1">
    <location>
        <begin position="183"/>
        <end position="202"/>
    </location>
</feature>
<feature type="compositionally biased region" description="Acidic residues" evidence="1">
    <location>
        <begin position="428"/>
        <end position="437"/>
    </location>
</feature>
<dbReference type="Proteomes" id="UP000053927">
    <property type="component" value="Unassembled WGS sequence"/>
</dbReference>
<feature type="compositionally biased region" description="Low complexity" evidence="1">
    <location>
        <begin position="15"/>
        <end position="26"/>
    </location>
</feature>
<name>R7RYA0_STEHR</name>
<organism evidence="2 3">
    <name type="scientific">Stereum hirsutum (strain FP-91666)</name>
    <name type="common">White-rot fungus</name>
    <dbReference type="NCBI Taxonomy" id="721885"/>
    <lineage>
        <taxon>Eukaryota</taxon>
        <taxon>Fungi</taxon>
        <taxon>Dikarya</taxon>
        <taxon>Basidiomycota</taxon>
        <taxon>Agaricomycotina</taxon>
        <taxon>Agaricomycetes</taxon>
        <taxon>Russulales</taxon>
        <taxon>Stereaceae</taxon>
        <taxon>Stereum</taxon>
    </lineage>
</organism>
<proteinExistence type="predicted"/>
<feature type="region of interest" description="Disordered" evidence="1">
    <location>
        <begin position="428"/>
        <end position="454"/>
    </location>
</feature>
<dbReference type="OMA" id="EWARSWD"/>
<evidence type="ECO:0000313" key="2">
    <source>
        <dbReference type="EMBL" id="EIM80381.1"/>
    </source>
</evidence>
<feature type="region of interest" description="Disordered" evidence="1">
    <location>
        <begin position="480"/>
        <end position="499"/>
    </location>
</feature>
<dbReference type="AlphaFoldDB" id="R7RYA0"/>
<dbReference type="eggNOG" id="ENOG502SM2I">
    <property type="taxonomic scope" value="Eukaryota"/>
</dbReference>
<feature type="compositionally biased region" description="Polar residues" evidence="1">
    <location>
        <begin position="44"/>
        <end position="59"/>
    </location>
</feature>
<evidence type="ECO:0000256" key="1">
    <source>
        <dbReference type="SAM" id="MobiDB-lite"/>
    </source>
</evidence>
<protein>
    <submittedName>
        <fullName evidence="2">Uncharacterized protein</fullName>
    </submittedName>
</protein>
<accession>R7RYA0</accession>
<dbReference type="OrthoDB" id="2591449at2759"/>
<keyword evidence="3" id="KW-1185">Reference proteome</keyword>
<gene>
    <name evidence="2" type="ORF">STEHIDRAFT_150578</name>
</gene>
<dbReference type="KEGG" id="shs:STEHIDRAFT_150578"/>
<dbReference type="EMBL" id="JH687398">
    <property type="protein sequence ID" value="EIM80381.1"/>
    <property type="molecule type" value="Genomic_DNA"/>
</dbReference>
<evidence type="ECO:0000313" key="3">
    <source>
        <dbReference type="Proteomes" id="UP000053927"/>
    </source>
</evidence>
<dbReference type="GeneID" id="18800075"/>
<feature type="region of interest" description="Disordered" evidence="1">
    <location>
        <begin position="1"/>
        <end position="168"/>
    </location>
</feature>
<sequence length="642" mass="67657">MPSSVSALAYSPRASPLGSPTTGSPSRRVQTRKGSICAGDPWGTHSQLNLNPSRSTSCKLTIVRVNEPPVHLDETPPSPQQRRHHGFGGHRRQGSGGSIHSNSSIGGGNKSDAPSRISFAGNSFVPPGSSRDGNGSRPTSPVMNRPRSPGGGHHHRSSTTSSNKPRLSPDELVTLARQTCTPSAPIHAVPSPGATKQPGTSPASFTALPDEFFLPFIDRAAEVSSLFSGPPSAKLLTLLEQTFSTSPVSSPMSQSESTSPSLDVFAVDPKRWTFSQLEHWLKNIDRDQAPDPYWVASARRCVLAHSELIWERLKGALGVPPELDESDFEELGDVINVIPDMDFVAPERGDNPDQATGLVDEVLAGSMSPEFPHIAEHRAATEDISETDLAPSLSIEPVLAPTSPQPLGADHPPTRIGAHRMTDISEDIREENEEEGEGGSGSGLASAAQSPPSEVIQGLRISTVPASPSILASSSPSARRLSLSASPLPPMAALPTDRISPLVIDEQRGDGSQSPEKDGQHSRDSSPVVGMGGRVGSGWNYAASTGSAGSDSVYDAVAERGPGNPLFPTSFARLALGPTLQANNPSMRSPTAPPPPMFGNNPHAIRMAMRGRRALPSWAEGWDPLKHEYALTLASGSSVGGY</sequence>